<dbReference type="OrthoDB" id="3259185at2"/>
<dbReference type="EMBL" id="SRIB01000006">
    <property type="protein sequence ID" value="TFZ40215.1"/>
    <property type="molecule type" value="Genomic_DNA"/>
</dbReference>
<evidence type="ECO:0000313" key="3">
    <source>
        <dbReference type="Proteomes" id="UP000298381"/>
    </source>
</evidence>
<dbReference type="RefSeq" id="WP_135270988.1">
    <property type="nucleotide sequence ID" value="NZ_SRIB01000006.1"/>
</dbReference>
<name>A0A4Z0D481_9FIRM</name>
<evidence type="ECO:0000313" key="2">
    <source>
        <dbReference type="EMBL" id="TFZ40215.1"/>
    </source>
</evidence>
<protein>
    <submittedName>
        <fullName evidence="2">Zinc ribbon domain-containing protein</fullName>
    </submittedName>
</protein>
<proteinExistence type="predicted"/>
<dbReference type="Proteomes" id="UP000298381">
    <property type="component" value="Unassembled WGS sequence"/>
</dbReference>
<evidence type="ECO:0000256" key="1">
    <source>
        <dbReference type="SAM" id="Phobius"/>
    </source>
</evidence>
<keyword evidence="1" id="KW-0812">Transmembrane</keyword>
<accession>A0A4Z0D481</accession>
<feature type="transmembrane region" description="Helical" evidence="1">
    <location>
        <begin position="45"/>
        <end position="64"/>
    </location>
</feature>
<keyword evidence="1" id="KW-0472">Membrane</keyword>
<reference evidence="2 3" key="1">
    <citation type="submission" date="2019-03" db="EMBL/GenBank/DDBJ databases">
        <title>Draft genome sequence data and analysis of a Fermenting Bacterium, Soehngenia longevitae strain 1933PT, isolated from petroleum reservoir in Azerbaijan.</title>
        <authorList>
            <person name="Grouzdev D.S."/>
            <person name="Bidzhieva S.K."/>
            <person name="Sokolova D.S."/>
            <person name="Tourova T.P."/>
            <person name="Poltaraus A.B."/>
            <person name="Nazina T.N."/>
        </authorList>
    </citation>
    <scope>NUCLEOTIDE SEQUENCE [LARGE SCALE GENOMIC DNA]</scope>
    <source>
        <strain evidence="2 3">1933P</strain>
    </source>
</reference>
<dbReference type="AlphaFoldDB" id="A0A4Z0D481"/>
<feature type="transmembrane region" description="Helical" evidence="1">
    <location>
        <begin position="12"/>
        <end position="33"/>
    </location>
</feature>
<keyword evidence="3" id="KW-1185">Reference proteome</keyword>
<sequence length="137" mass="15146">MSDEFPRSRKMLYYFGMILSIIGIILFLSNFVAIFTGNIFNFNPIVPLVGFFMIAIGQIIRIIGAKGIAGSGIILDPEKAREDVKPYSKAMGGVIDDVMSNFDTKSANKEIIKIKCRNCGTLNDEDSTYCKSCGEKL</sequence>
<comment type="caution">
    <text evidence="2">The sequence shown here is derived from an EMBL/GenBank/DDBJ whole genome shotgun (WGS) entry which is preliminary data.</text>
</comment>
<keyword evidence="1" id="KW-1133">Transmembrane helix</keyword>
<organism evidence="2 3">
    <name type="scientific">Soehngenia longivitae</name>
    <dbReference type="NCBI Taxonomy" id="2562294"/>
    <lineage>
        <taxon>Bacteria</taxon>
        <taxon>Bacillati</taxon>
        <taxon>Bacillota</taxon>
        <taxon>Tissierellia</taxon>
        <taxon>Tissierellales</taxon>
        <taxon>Tissierellaceae</taxon>
        <taxon>Soehngenia</taxon>
    </lineage>
</organism>
<gene>
    <name evidence="2" type="ORF">E4100_05220</name>
</gene>